<dbReference type="Proteomes" id="UP001500212">
    <property type="component" value="Unassembled WGS sequence"/>
</dbReference>
<protein>
    <submittedName>
        <fullName evidence="1">Uncharacterized protein</fullName>
    </submittedName>
</protein>
<dbReference type="EMBL" id="BAABHJ010000003">
    <property type="protein sequence ID" value="GAA4603849.1"/>
    <property type="molecule type" value="Genomic_DNA"/>
</dbReference>
<keyword evidence="2" id="KW-1185">Reference proteome</keyword>
<proteinExistence type="predicted"/>
<comment type="caution">
    <text evidence="1">The sequence shown here is derived from an EMBL/GenBank/DDBJ whole genome shotgun (WGS) entry which is preliminary data.</text>
</comment>
<gene>
    <name evidence="1" type="ORF">GCM10023195_12910</name>
</gene>
<name>A0ABP8TC33_9ACTN</name>
<sequence length="79" mass="8148">MSTITTNAAPAAAAPAPAVPVDFDPADFIAELRDEGQFPITAGGDPAVPDSLGSDPVRWAGEYMGHAKRKLGIPDFPAE</sequence>
<evidence type="ECO:0000313" key="2">
    <source>
        <dbReference type="Proteomes" id="UP001500212"/>
    </source>
</evidence>
<accession>A0ABP8TC33</accession>
<evidence type="ECO:0000313" key="1">
    <source>
        <dbReference type="EMBL" id="GAA4603849.1"/>
    </source>
</evidence>
<dbReference type="RefSeq" id="WP_345349816.1">
    <property type="nucleotide sequence ID" value="NZ_BAABHJ010000003.1"/>
</dbReference>
<reference evidence="2" key="1">
    <citation type="journal article" date="2019" name="Int. J. Syst. Evol. Microbiol.">
        <title>The Global Catalogue of Microorganisms (GCM) 10K type strain sequencing project: providing services to taxonomists for standard genome sequencing and annotation.</title>
        <authorList>
            <consortium name="The Broad Institute Genomics Platform"/>
            <consortium name="The Broad Institute Genome Sequencing Center for Infectious Disease"/>
            <person name="Wu L."/>
            <person name="Ma J."/>
        </authorList>
    </citation>
    <scope>NUCLEOTIDE SEQUENCE [LARGE SCALE GENOMIC DNA]</scope>
    <source>
        <strain evidence="2">JCM 17938</strain>
    </source>
</reference>
<organism evidence="1 2">
    <name type="scientific">Actinoallomurus liliacearum</name>
    <dbReference type="NCBI Taxonomy" id="1080073"/>
    <lineage>
        <taxon>Bacteria</taxon>
        <taxon>Bacillati</taxon>
        <taxon>Actinomycetota</taxon>
        <taxon>Actinomycetes</taxon>
        <taxon>Streptosporangiales</taxon>
        <taxon>Thermomonosporaceae</taxon>
        <taxon>Actinoallomurus</taxon>
    </lineage>
</organism>